<evidence type="ECO:0000256" key="13">
    <source>
        <dbReference type="PIRSR" id="PIRSR602401-1"/>
    </source>
</evidence>
<evidence type="ECO:0000313" key="16">
    <source>
        <dbReference type="EMBL" id="CAH0555971.1"/>
    </source>
</evidence>
<dbReference type="FunFam" id="1.10.630.10:FF:000042">
    <property type="entry name" value="Cytochrome P450"/>
    <property type="match status" value="1"/>
</dbReference>
<evidence type="ECO:0008006" key="18">
    <source>
        <dbReference type="Google" id="ProtNLM"/>
    </source>
</evidence>
<evidence type="ECO:0000313" key="17">
    <source>
        <dbReference type="Proteomes" id="UP001154078"/>
    </source>
</evidence>
<organism evidence="16 17">
    <name type="scientific">Brassicogethes aeneus</name>
    <name type="common">Rape pollen beetle</name>
    <name type="synonym">Meligethes aeneus</name>
    <dbReference type="NCBI Taxonomy" id="1431903"/>
    <lineage>
        <taxon>Eukaryota</taxon>
        <taxon>Metazoa</taxon>
        <taxon>Ecdysozoa</taxon>
        <taxon>Arthropoda</taxon>
        <taxon>Hexapoda</taxon>
        <taxon>Insecta</taxon>
        <taxon>Pterygota</taxon>
        <taxon>Neoptera</taxon>
        <taxon>Endopterygota</taxon>
        <taxon>Coleoptera</taxon>
        <taxon>Polyphaga</taxon>
        <taxon>Cucujiformia</taxon>
        <taxon>Nitidulidae</taxon>
        <taxon>Meligethinae</taxon>
        <taxon>Brassicogethes</taxon>
    </lineage>
</organism>
<dbReference type="PANTHER" id="PTHR24292">
    <property type="entry name" value="CYTOCHROME P450"/>
    <property type="match status" value="1"/>
</dbReference>
<dbReference type="PRINTS" id="PR00463">
    <property type="entry name" value="EP450I"/>
</dbReference>
<feature type="binding site" description="axial binding residue" evidence="13">
    <location>
        <position position="452"/>
    </location>
    <ligand>
        <name>heme</name>
        <dbReference type="ChEBI" id="CHEBI:30413"/>
    </ligand>
    <ligandPart>
        <name>Fe</name>
        <dbReference type="ChEBI" id="CHEBI:18248"/>
    </ligandPart>
</feature>
<dbReference type="InterPro" id="IPR017972">
    <property type="entry name" value="Cyt_P450_CS"/>
</dbReference>
<evidence type="ECO:0000256" key="5">
    <source>
        <dbReference type="ARBA" id="ARBA00022617"/>
    </source>
</evidence>
<comment type="subcellular location">
    <subcellularLocation>
        <location evidence="3">Endoplasmic reticulum membrane</location>
        <topology evidence="3">Peripheral membrane protein</topology>
    </subcellularLocation>
    <subcellularLocation>
        <location evidence="2">Microsome membrane</location>
        <topology evidence="2">Peripheral membrane protein</topology>
    </subcellularLocation>
</comment>
<dbReference type="InterPro" id="IPR002401">
    <property type="entry name" value="Cyt_P450_E_grp-I"/>
</dbReference>
<evidence type="ECO:0000256" key="10">
    <source>
        <dbReference type="ARBA" id="ARBA00023004"/>
    </source>
</evidence>
<evidence type="ECO:0000256" key="8">
    <source>
        <dbReference type="ARBA" id="ARBA00022848"/>
    </source>
</evidence>
<dbReference type="PROSITE" id="PS00086">
    <property type="entry name" value="CYTOCHROME_P450"/>
    <property type="match status" value="1"/>
</dbReference>
<keyword evidence="6 13" id="KW-0479">Metal-binding</keyword>
<dbReference type="InterPro" id="IPR001128">
    <property type="entry name" value="Cyt_P450"/>
</dbReference>
<accession>A0A9P0B2L4</accession>
<evidence type="ECO:0000256" key="14">
    <source>
        <dbReference type="RuleBase" id="RU000461"/>
    </source>
</evidence>
<dbReference type="PRINTS" id="PR00385">
    <property type="entry name" value="P450"/>
</dbReference>
<protein>
    <recommendedName>
        <fullName evidence="18">Cytochrome P450</fullName>
    </recommendedName>
</protein>
<keyword evidence="5 13" id="KW-0349">Heme</keyword>
<dbReference type="InterPro" id="IPR050476">
    <property type="entry name" value="Insect_CytP450_Detox"/>
</dbReference>
<evidence type="ECO:0000256" key="12">
    <source>
        <dbReference type="ARBA" id="ARBA00023136"/>
    </source>
</evidence>
<feature type="transmembrane region" description="Helical" evidence="15">
    <location>
        <begin position="82"/>
        <end position="100"/>
    </location>
</feature>
<evidence type="ECO:0000256" key="3">
    <source>
        <dbReference type="ARBA" id="ARBA00004406"/>
    </source>
</evidence>
<keyword evidence="17" id="KW-1185">Reference proteome</keyword>
<dbReference type="AlphaFoldDB" id="A0A9P0B2L4"/>
<dbReference type="CDD" id="cd11056">
    <property type="entry name" value="CYP6-like"/>
    <property type="match status" value="1"/>
</dbReference>
<evidence type="ECO:0000256" key="15">
    <source>
        <dbReference type="SAM" id="Phobius"/>
    </source>
</evidence>
<evidence type="ECO:0000256" key="1">
    <source>
        <dbReference type="ARBA" id="ARBA00001971"/>
    </source>
</evidence>
<keyword evidence="9 14" id="KW-0560">Oxidoreductase</keyword>
<keyword evidence="15" id="KW-0812">Transmembrane</keyword>
<feature type="transmembrane region" description="Helical" evidence="15">
    <location>
        <begin position="6"/>
        <end position="28"/>
    </location>
</feature>
<dbReference type="GO" id="GO:0005789">
    <property type="term" value="C:endoplasmic reticulum membrane"/>
    <property type="evidence" value="ECO:0007669"/>
    <property type="project" value="UniProtKB-SubCell"/>
</dbReference>
<keyword evidence="8" id="KW-0492">Microsome</keyword>
<dbReference type="PANTHER" id="PTHR24292:SF100">
    <property type="entry name" value="CYTOCHROME P450 6A16, ISOFORM B-RELATED"/>
    <property type="match status" value="1"/>
</dbReference>
<dbReference type="SUPFAM" id="SSF48264">
    <property type="entry name" value="Cytochrome P450"/>
    <property type="match status" value="1"/>
</dbReference>
<keyword evidence="10 13" id="KW-0408">Iron</keyword>
<evidence type="ECO:0000256" key="9">
    <source>
        <dbReference type="ARBA" id="ARBA00023002"/>
    </source>
</evidence>
<comment type="similarity">
    <text evidence="4 14">Belongs to the cytochrome P450 family.</text>
</comment>
<dbReference type="InterPro" id="IPR036396">
    <property type="entry name" value="Cyt_P450_sf"/>
</dbReference>
<evidence type="ECO:0000256" key="7">
    <source>
        <dbReference type="ARBA" id="ARBA00022824"/>
    </source>
</evidence>
<keyword evidence="12 15" id="KW-0472">Membrane</keyword>
<dbReference type="Proteomes" id="UP001154078">
    <property type="component" value="Chromosome 4"/>
</dbReference>
<dbReference type="GO" id="GO:0016705">
    <property type="term" value="F:oxidoreductase activity, acting on paired donors, with incorporation or reduction of molecular oxygen"/>
    <property type="evidence" value="ECO:0007669"/>
    <property type="project" value="InterPro"/>
</dbReference>
<dbReference type="GO" id="GO:0005506">
    <property type="term" value="F:iron ion binding"/>
    <property type="evidence" value="ECO:0007669"/>
    <property type="project" value="InterPro"/>
</dbReference>
<evidence type="ECO:0000256" key="4">
    <source>
        <dbReference type="ARBA" id="ARBA00010617"/>
    </source>
</evidence>
<name>A0A9P0B2L4_BRAAE</name>
<evidence type="ECO:0000256" key="11">
    <source>
        <dbReference type="ARBA" id="ARBA00023033"/>
    </source>
</evidence>
<keyword evidence="15" id="KW-1133">Transmembrane helix</keyword>
<dbReference type="EMBL" id="OV121135">
    <property type="protein sequence ID" value="CAH0555971.1"/>
    <property type="molecule type" value="Genomic_DNA"/>
</dbReference>
<reference evidence="16" key="1">
    <citation type="submission" date="2021-12" db="EMBL/GenBank/DDBJ databases">
        <authorList>
            <person name="King R."/>
        </authorList>
    </citation>
    <scope>NUCLEOTIDE SEQUENCE</scope>
</reference>
<dbReference type="Pfam" id="PF00067">
    <property type="entry name" value="p450"/>
    <property type="match status" value="1"/>
</dbReference>
<dbReference type="GO" id="GO:0004497">
    <property type="term" value="F:monooxygenase activity"/>
    <property type="evidence" value="ECO:0007669"/>
    <property type="project" value="UniProtKB-KW"/>
</dbReference>
<dbReference type="Gene3D" id="1.10.630.10">
    <property type="entry name" value="Cytochrome P450"/>
    <property type="match status" value="1"/>
</dbReference>
<evidence type="ECO:0000256" key="6">
    <source>
        <dbReference type="ARBA" id="ARBA00022723"/>
    </source>
</evidence>
<gene>
    <name evidence="16" type="ORF">MELIAE_LOCUS7199</name>
</gene>
<proteinExistence type="inferred from homology"/>
<keyword evidence="11 14" id="KW-0503">Monooxygenase</keyword>
<dbReference type="GO" id="GO:0020037">
    <property type="term" value="F:heme binding"/>
    <property type="evidence" value="ECO:0007669"/>
    <property type="project" value="InterPro"/>
</dbReference>
<dbReference type="OrthoDB" id="2789670at2759"/>
<evidence type="ECO:0000256" key="2">
    <source>
        <dbReference type="ARBA" id="ARBA00004174"/>
    </source>
</evidence>
<sequence length="507" mass="58375">MAFLVSGSFLVDAVGVVVALLAILYTSFKWSFGYWKRKNFPYMEPSIPFGNLENALLPKKVPLFESTKKWYNFGKERKLKHFGLFFATSPVYFVLDLGLIKNILVTDFEYWVDRGNPYNEKSDPLSAHLVHLGGSRWKNLRKKLTPTFTSGKLKVMFKTITDCGVFLEKAMDEKLIDKQSVGIKNMLGNFTTDVIGSCAFGLECNSFSGDSDFRRFGKKIFSNIKLRKIKINLMRAFPRIANFFNMRIMEQETTDFFINVVKDTMRYRKENNVSRKDFLQILIDNQAENFAGDGNSLTLMEMAAQAFVFFIAGFETSATTMTFALFEMSLNQDVQERVRQEVKEVLARHNGEINYDSIMEMKYMEQVIQETLRKYPPVPEITRKCIQDYKLPDSDLVIEKGTLAIIPIVGIHYDEDHFPNPEKFDTDRFSDKNKHNIKPFSHLAFGGGRRECIGERFGVMQSKVGLATLLKKYKFTLSEKTQMPLKMDPSQFITTAVGGIWLDYKKL</sequence>
<comment type="cofactor">
    <cofactor evidence="1 13">
        <name>heme</name>
        <dbReference type="ChEBI" id="CHEBI:30413"/>
    </cofactor>
</comment>
<keyword evidence="7" id="KW-0256">Endoplasmic reticulum</keyword>